<feature type="region of interest" description="Disordered" evidence="3">
    <location>
        <begin position="343"/>
        <end position="365"/>
    </location>
</feature>
<dbReference type="SMART" id="SM00055">
    <property type="entry name" value="FCH"/>
    <property type="match status" value="1"/>
</dbReference>
<keyword evidence="1 2" id="KW-0175">Coiled coil</keyword>
<dbReference type="Pfam" id="PF00611">
    <property type="entry name" value="FCH"/>
    <property type="match status" value="1"/>
</dbReference>
<accession>Q75CY1</accession>
<dbReference type="PANTHER" id="PTHR23065">
    <property type="entry name" value="PROLINE-SERINE-THREONINE PHOSPHATASE INTERACTING PROTEIN 1"/>
    <property type="match status" value="1"/>
</dbReference>
<reference evidence="7 8" key="1">
    <citation type="journal article" date="2004" name="Science">
        <title>The Ashbya gossypii genome as a tool for mapping the ancient Saccharomyces cerevisiae genome.</title>
        <authorList>
            <person name="Dietrich F.S."/>
            <person name="Voegeli S."/>
            <person name="Brachat S."/>
            <person name="Lerch A."/>
            <person name="Gates K."/>
            <person name="Steiner S."/>
            <person name="Mohr C."/>
            <person name="Pohlmann R."/>
            <person name="Luedi P."/>
            <person name="Choi S."/>
            <person name="Wing R.A."/>
            <person name="Flavier A."/>
            <person name="Gaffney T.D."/>
            <person name="Philippsen P."/>
        </authorList>
    </citation>
    <scope>NUCLEOTIDE SEQUENCE [LARGE SCALE GENOMIC DNA]</scope>
    <source>
        <strain evidence="8">ATCC 10895 / CBS 109.51 / FGSC 9923 / NRRL Y-1056</strain>
    </source>
</reference>
<evidence type="ECO:0000259" key="4">
    <source>
        <dbReference type="PROSITE" id="PS50186"/>
    </source>
</evidence>
<dbReference type="SMART" id="SM00049">
    <property type="entry name" value="DEP"/>
    <property type="match status" value="1"/>
</dbReference>
<dbReference type="Pfam" id="PF00610">
    <property type="entry name" value="DEP"/>
    <property type="match status" value="1"/>
</dbReference>
<dbReference type="CDD" id="cd04436">
    <property type="entry name" value="DEP_fRgd2"/>
    <property type="match status" value="1"/>
</dbReference>
<dbReference type="OMA" id="WSQKQPE"/>
<dbReference type="SUPFAM" id="SSF46785">
    <property type="entry name" value="Winged helix' DNA-binding domain"/>
    <property type="match status" value="1"/>
</dbReference>
<feature type="domain" description="Rho-GAP" evidence="5">
    <location>
        <begin position="489"/>
        <end position="706"/>
    </location>
</feature>
<dbReference type="InterPro" id="IPR000198">
    <property type="entry name" value="RhoGAP_dom"/>
</dbReference>
<dbReference type="InParanoid" id="Q75CY1"/>
<dbReference type="Proteomes" id="UP000000591">
    <property type="component" value="Chromosome II"/>
</dbReference>
<feature type="domain" description="F-BAR" evidence="6">
    <location>
        <begin position="1"/>
        <end position="455"/>
    </location>
</feature>
<dbReference type="Gene3D" id="1.20.1270.60">
    <property type="entry name" value="Arfaptin homology (AH) domain/BAR domain"/>
    <property type="match status" value="2"/>
</dbReference>
<dbReference type="SUPFAM" id="SSF103657">
    <property type="entry name" value="BAR/IMD domain-like"/>
    <property type="match status" value="1"/>
</dbReference>
<dbReference type="SUPFAM" id="SSF48350">
    <property type="entry name" value="GTPase activation domain, GAP"/>
    <property type="match status" value="1"/>
</dbReference>
<dbReference type="Pfam" id="PF00620">
    <property type="entry name" value="RhoGAP"/>
    <property type="match status" value="1"/>
</dbReference>
<dbReference type="GO" id="GO:0007010">
    <property type="term" value="P:cytoskeleton organization"/>
    <property type="evidence" value="ECO:0000318"/>
    <property type="project" value="GO_Central"/>
</dbReference>
<dbReference type="InterPro" id="IPR027267">
    <property type="entry name" value="AH/BAR_dom_sf"/>
</dbReference>
<evidence type="ECO:0000256" key="1">
    <source>
        <dbReference type="PROSITE-ProRule" id="PRU01077"/>
    </source>
</evidence>
<dbReference type="PROSITE" id="PS50186">
    <property type="entry name" value="DEP"/>
    <property type="match status" value="1"/>
</dbReference>
<dbReference type="Gene3D" id="1.10.555.10">
    <property type="entry name" value="Rho GTPase activation protein"/>
    <property type="match status" value="1"/>
</dbReference>
<dbReference type="OrthoDB" id="2155291at2759"/>
<dbReference type="SMART" id="SM00324">
    <property type="entry name" value="RhoGAP"/>
    <property type="match status" value="1"/>
</dbReference>
<feature type="coiled-coil region" evidence="2">
    <location>
        <begin position="120"/>
        <end position="178"/>
    </location>
</feature>
<dbReference type="CDD" id="cd04399">
    <property type="entry name" value="RhoGAP_fRGD2"/>
    <property type="match status" value="1"/>
</dbReference>
<dbReference type="PROSITE" id="PS50238">
    <property type="entry name" value="RHOGAP"/>
    <property type="match status" value="1"/>
</dbReference>
<dbReference type="KEGG" id="ago:AGOS_ABR241C"/>
<proteinExistence type="predicted"/>
<evidence type="ECO:0000256" key="3">
    <source>
        <dbReference type="SAM" id="MobiDB-lite"/>
    </source>
</evidence>
<keyword evidence="8" id="KW-1185">Reference proteome</keyword>
<dbReference type="InterPro" id="IPR008936">
    <property type="entry name" value="Rho_GTPase_activation_prot"/>
</dbReference>
<evidence type="ECO:0000259" key="6">
    <source>
        <dbReference type="PROSITE" id="PS51741"/>
    </source>
</evidence>
<dbReference type="HOGENOM" id="CLU_008201_1_0_1"/>
<dbReference type="PANTHER" id="PTHR23065:SF17">
    <property type="entry name" value="RHO-GTPASE-ACTIVATING PROTEIN RGD2"/>
    <property type="match status" value="1"/>
</dbReference>
<feature type="domain" description="DEP" evidence="4">
    <location>
        <begin position="224"/>
        <end position="292"/>
    </location>
</feature>
<dbReference type="GO" id="GO:0005096">
    <property type="term" value="F:GTPase activator activity"/>
    <property type="evidence" value="ECO:0000318"/>
    <property type="project" value="GO_Central"/>
</dbReference>
<dbReference type="GO" id="GO:0000935">
    <property type="term" value="C:division septum"/>
    <property type="evidence" value="ECO:0000318"/>
    <property type="project" value="GO_Central"/>
</dbReference>
<dbReference type="GeneID" id="4619300"/>
<dbReference type="RefSeq" id="NP_983190.1">
    <property type="nucleotide sequence ID" value="NM_208543.1"/>
</dbReference>
<dbReference type="AlphaFoldDB" id="Q75CY1"/>
<name>Q75CY1_EREGS</name>
<organism evidence="7 8">
    <name type="scientific">Eremothecium gossypii (strain ATCC 10895 / CBS 109.51 / FGSC 9923 / NRRL Y-1056)</name>
    <name type="common">Yeast</name>
    <name type="synonym">Ashbya gossypii</name>
    <dbReference type="NCBI Taxonomy" id="284811"/>
    <lineage>
        <taxon>Eukaryota</taxon>
        <taxon>Fungi</taxon>
        <taxon>Dikarya</taxon>
        <taxon>Ascomycota</taxon>
        <taxon>Saccharomycotina</taxon>
        <taxon>Saccharomycetes</taxon>
        <taxon>Saccharomycetales</taxon>
        <taxon>Saccharomycetaceae</taxon>
        <taxon>Eremothecium</taxon>
    </lineage>
</organism>
<dbReference type="EMBL" id="AE016815">
    <property type="protein sequence ID" value="AAS51014.1"/>
    <property type="molecule type" value="Genomic_DNA"/>
</dbReference>
<evidence type="ECO:0000259" key="5">
    <source>
        <dbReference type="PROSITE" id="PS50238"/>
    </source>
</evidence>
<dbReference type="FunCoup" id="Q75CY1">
    <property type="interactions" value="72"/>
</dbReference>
<dbReference type="PROSITE" id="PS51741">
    <property type="entry name" value="F_BAR"/>
    <property type="match status" value="1"/>
</dbReference>
<dbReference type="InterPro" id="IPR036390">
    <property type="entry name" value="WH_DNA-bd_sf"/>
</dbReference>
<dbReference type="GO" id="GO:0005737">
    <property type="term" value="C:cytoplasm"/>
    <property type="evidence" value="ECO:0000318"/>
    <property type="project" value="GO_Central"/>
</dbReference>
<dbReference type="GO" id="GO:0032153">
    <property type="term" value="C:cell division site"/>
    <property type="evidence" value="ECO:0000318"/>
    <property type="project" value="GO_Central"/>
</dbReference>
<dbReference type="STRING" id="284811.Q75CY1"/>
<sequence>MGAFVESFWGDDIAAGAEALFGQLRRGCEQNGLFIQLFASRMQFEVAHGRQLCGIETGVDSFDATETTAGAALRELLDQTAQEGAQHLAIAANIESTVLSPFSRWCEGHQERVEESEKAVRRQLTSLGRARRQVEKLEQTYFNKCRAYEDYKREQLTEEELAAALEALQLQRERESQAARDREFQEFGSFGPARLDYRSARELVHALLTRLEKHEYRVPLINYVFQGTNNGSEIARFLFEYMSLDDLDEAEAAGQDLLNKGFLKYCNGVGGGFVNSKKFQYQWKAYAYEFARVANQAQNSEEASQQGDAESDLASVRSSTDTNRFSLFVQDFASRITSADSAAASVHSRDSEPPSPATPQLTEQQKMLSKLATEVEKADANYRRECSKLDMLRCSTEELMMEHYDALEQSERERLEMLKNVTLDFCATIGNKIATMKIAIERMISCENAMDPAADLLALVERHRTGAFQPKVVPYNNYYNPGGFQIFGIDLETRCRLDKKVVPVLVSSILSYMDQLYPDMPDDHARATVWTAPVRLQYVHHLRKLINEKPGSAEEDIFRIFGEANAEPAHVASVLKLYLLELPVPLISNDIYDVMRGLYTEFPPGSDADEDQRLVNSQRVQGLTSTLGTLSKPRVATLDVLTNHFYRLIKIIRMSESQESKDLADHLVAEIAKEFAPCIIKACFPIGPELGRQIFSDLLMYKKQVFRDLKRQGSRRKTSGTATEESRPE</sequence>
<reference evidence="8" key="2">
    <citation type="journal article" date="2013" name="G3 (Bethesda)">
        <title>Genomes of Ashbya fungi isolated from insects reveal four mating-type loci, numerous translocations, lack of transposons, and distinct gene duplications.</title>
        <authorList>
            <person name="Dietrich F.S."/>
            <person name="Voegeli S."/>
            <person name="Kuo S."/>
            <person name="Philippsen P."/>
        </authorList>
    </citation>
    <scope>GENOME REANNOTATION</scope>
    <source>
        <strain evidence="8">ATCC 10895 / CBS 109.51 / FGSC 9923 / NRRL Y-1056</strain>
    </source>
</reference>
<dbReference type="FunFam" id="1.10.555.10:FF:000060">
    <property type="entry name" value="Rho-GTPase-activating protein RGD2"/>
    <property type="match status" value="1"/>
</dbReference>
<dbReference type="InterPro" id="IPR031160">
    <property type="entry name" value="F_BAR_dom"/>
</dbReference>
<gene>
    <name evidence="7" type="ORF">AGOS_ABR241C</name>
</gene>
<protein>
    <submittedName>
        <fullName evidence="7">ABR241Cp</fullName>
    </submittedName>
</protein>
<dbReference type="FunFam" id="1.20.1270.60:FF:000244">
    <property type="entry name" value="Rho-GTPase-activating protein 8"/>
    <property type="match status" value="1"/>
</dbReference>
<evidence type="ECO:0000313" key="8">
    <source>
        <dbReference type="Proteomes" id="UP000000591"/>
    </source>
</evidence>
<dbReference type="eggNOG" id="ENOG502QQWB">
    <property type="taxonomic scope" value="Eukaryota"/>
</dbReference>
<evidence type="ECO:0000256" key="2">
    <source>
        <dbReference type="SAM" id="Coils"/>
    </source>
</evidence>
<dbReference type="GO" id="GO:0007264">
    <property type="term" value="P:small GTPase-mediated signal transduction"/>
    <property type="evidence" value="ECO:0000318"/>
    <property type="project" value="GO_Central"/>
</dbReference>
<evidence type="ECO:0000313" key="7">
    <source>
        <dbReference type="EMBL" id="AAS51014.1"/>
    </source>
</evidence>
<dbReference type="GO" id="GO:0005886">
    <property type="term" value="C:plasma membrane"/>
    <property type="evidence" value="ECO:0000318"/>
    <property type="project" value="GO_Central"/>
</dbReference>
<dbReference type="InterPro" id="IPR000591">
    <property type="entry name" value="DEP_dom"/>
</dbReference>
<dbReference type="InterPro" id="IPR001060">
    <property type="entry name" value="FCH_dom"/>
</dbReference>